<organism evidence="2 3">
    <name type="scientific">Lunasporangiospora selenospora</name>
    <dbReference type="NCBI Taxonomy" id="979761"/>
    <lineage>
        <taxon>Eukaryota</taxon>
        <taxon>Fungi</taxon>
        <taxon>Fungi incertae sedis</taxon>
        <taxon>Mucoromycota</taxon>
        <taxon>Mortierellomycotina</taxon>
        <taxon>Mortierellomycetes</taxon>
        <taxon>Mortierellales</taxon>
        <taxon>Mortierellaceae</taxon>
        <taxon>Lunasporangiospora</taxon>
    </lineage>
</organism>
<dbReference type="EMBL" id="JAABOA010005533">
    <property type="protein sequence ID" value="KAF9576367.1"/>
    <property type="molecule type" value="Genomic_DNA"/>
</dbReference>
<feature type="compositionally biased region" description="Basic residues" evidence="1">
    <location>
        <begin position="234"/>
        <end position="257"/>
    </location>
</feature>
<dbReference type="Gene3D" id="6.10.280.220">
    <property type="match status" value="1"/>
</dbReference>
<evidence type="ECO:0000313" key="3">
    <source>
        <dbReference type="Proteomes" id="UP000780801"/>
    </source>
</evidence>
<dbReference type="AlphaFoldDB" id="A0A9P6FKY8"/>
<dbReference type="Proteomes" id="UP000780801">
    <property type="component" value="Unassembled WGS sequence"/>
</dbReference>
<evidence type="ECO:0000313" key="2">
    <source>
        <dbReference type="EMBL" id="KAF9576367.1"/>
    </source>
</evidence>
<feature type="region of interest" description="Disordered" evidence="1">
    <location>
        <begin position="234"/>
        <end position="268"/>
    </location>
</feature>
<feature type="compositionally biased region" description="Low complexity" evidence="1">
    <location>
        <begin position="17"/>
        <end position="44"/>
    </location>
</feature>
<keyword evidence="3" id="KW-1185">Reference proteome</keyword>
<gene>
    <name evidence="2" type="ORF">BGW38_008156</name>
</gene>
<dbReference type="OrthoDB" id="496at2759"/>
<reference evidence="2" key="1">
    <citation type="journal article" date="2020" name="Fungal Divers.">
        <title>Resolving the Mortierellaceae phylogeny through synthesis of multi-gene phylogenetics and phylogenomics.</title>
        <authorList>
            <person name="Vandepol N."/>
            <person name="Liber J."/>
            <person name="Desiro A."/>
            <person name="Na H."/>
            <person name="Kennedy M."/>
            <person name="Barry K."/>
            <person name="Grigoriev I.V."/>
            <person name="Miller A.N."/>
            <person name="O'Donnell K."/>
            <person name="Stajich J.E."/>
            <person name="Bonito G."/>
        </authorList>
    </citation>
    <scope>NUCLEOTIDE SEQUENCE</scope>
    <source>
        <strain evidence="2">KOD1015</strain>
    </source>
</reference>
<comment type="caution">
    <text evidence="2">The sequence shown here is derived from an EMBL/GenBank/DDBJ whole genome shotgun (WGS) entry which is preliminary data.</text>
</comment>
<proteinExistence type="predicted"/>
<feature type="non-terminal residue" evidence="2">
    <location>
        <position position="1"/>
    </location>
</feature>
<sequence>MTTAFHPEPTRPLAPFASSLASGTMLSSSPASATTTSSSPSSTASRRKHNPLPVANKNVVSTPAAQDTPRLPHKDSSLSGTRAQVAEGVAVAASTALVSSLSSSTRSLTSMVSSGLQQPRHLITELLHAFDVTELATSARHSLSATGNIVFSPLALQAVKGDLSGGIANLAGLSGMAPHLMATHYLKRATANAQALALTGVRPATPVPADQLLQEDIPDPGARVSLFQGFKASHPVHHHSHSKGGKRGKHHHRRRRNGYGQVDEDDPNQIFTSLLSERERTIKEQVKLQNQKNVLQSELSQVAASIEALMAQQTNLG</sequence>
<evidence type="ECO:0000256" key="1">
    <source>
        <dbReference type="SAM" id="MobiDB-lite"/>
    </source>
</evidence>
<accession>A0A9P6FKY8</accession>
<name>A0A9P6FKY8_9FUNG</name>
<feature type="region of interest" description="Disordered" evidence="1">
    <location>
        <begin position="1"/>
        <end position="81"/>
    </location>
</feature>
<protein>
    <submittedName>
        <fullName evidence="2">Uncharacterized protein</fullName>
    </submittedName>
</protein>